<reference evidence="2" key="1">
    <citation type="journal article" date="2019" name="Sci. Rep.">
        <title>Draft genome of Tanacetum cinerariifolium, the natural source of mosquito coil.</title>
        <authorList>
            <person name="Yamashiro T."/>
            <person name="Shiraishi A."/>
            <person name="Satake H."/>
            <person name="Nakayama K."/>
        </authorList>
    </citation>
    <scope>NUCLEOTIDE SEQUENCE</scope>
</reference>
<feature type="non-terminal residue" evidence="2">
    <location>
        <position position="84"/>
    </location>
</feature>
<evidence type="ECO:0000313" key="2">
    <source>
        <dbReference type="EMBL" id="GFD56623.1"/>
    </source>
</evidence>
<feature type="region of interest" description="Disordered" evidence="1">
    <location>
        <begin position="51"/>
        <end position="84"/>
    </location>
</feature>
<gene>
    <name evidence="2" type="ORF">Tci_928592</name>
</gene>
<name>A0A699XBS9_TANCI</name>
<protein>
    <submittedName>
        <fullName evidence="2">Uncharacterized protein</fullName>
    </submittedName>
</protein>
<organism evidence="2">
    <name type="scientific">Tanacetum cinerariifolium</name>
    <name type="common">Dalmatian daisy</name>
    <name type="synonym">Chrysanthemum cinerariifolium</name>
    <dbReference type="NCBI Taxonomy" id="118510"/>
    <lineage>
        <taxon>Eukaryota</taxon>
        <taxon>Viridiplantae</taxon>
        <taxon>Streptophyta</taxon>
        <taxon>Embryophyta</taxon>
        <taxon>Tracheophyta</taxon>
        <taxon>Spermatophyta</taxon>
        <taxon>Magnoliopsida</taxon>
        <taxon>eudicotyledons</taxon>
        <taxon>Gunneridae</taxon>
        <taxon>Pentapetalae</taxon>
        <taxon>asterids</taxon>
        <taxon>campanulids</taxon>
        <taxon>Asterales</taxon>
        <taxon>Asteraceae</taxon>
        <taxon>Asteroideae</taxon>
        <taxon>Anthemideae</taxon>
        <taxon>Anthemidinae</taxon>
        <taxon>Tanacetum</taxon>
    </lineage>
</organism>
<sequence>MQRLFHLSWSTCNMSTESVPALLLDQRGAQHAHAVAAPPALAPELQGQVVHLPGPAAGDHDAADDVDEADDEGPEAAPLLDEAQ</sequence>
<feature type="compositionally biased region" description="Acidic residues" evidence="1">
    <location>
        <begin position="64"/>
        <end position="74"/>
    </location>
</feature>
<evidence type="ECO:0000256" key="1">
    <source>
        <dbReference type="SAM" id="MobiDB-lite"/>
    </source>
</evidence>
<comment type="caution">
    <text evidence="2">The sequence shown here is derived from an EMBL/GenBank/DDBJ whole genome shotgun (WGS) entry which is preliminary data.</text>
</comment>
<dbReference type="AlphaFoldDB" id="A0A699XBS9"/>
<proteinExistence type="predicted"/>
<accession>A0A699XBS9</accession>
<dbReference type="EMBL" id="BKCJ011831604">
    <property type="protein sequence ID" value="GFD56623.1"/>
    <property type="molecule type" value="Genomic_DNA"/>
</dbReference>